<dbReference type="InterPro" id="IPR051785">
    <property type="entry name" value="MMCE/EMCE_epimerase"/>
</dbReference>
<dbReference type="SUPFAM" id="SSF54593">
    <property type="entry name" value="Glyoxalase/Bleomycin resistance protein/Dihydroxybiphenyl dioxygenase"/>
    <property type="match status" value="1"/>
</dbReference>
<dbReference type="PANTHER" id="PTHR43048:SF6">
    <property type="entry name" value="BLR8189 PROTEIN"/>
    <property type="match status" value="1"/>
</dbReference>
<gene>
    <name evidence="3" type="ORF">GQS65_02685</name>
</gene>
<dbReference type="GO" id="GO:0004493">
    <property type="term" value="F:methylmalonyl-CoA epimerase activity"/>
    <property type="evidence" value="ECO:0007669"/>
    <property type="project" value="TreeGrafter"/>
</dbReference>
<dbReference type="AlphaFoldDB" id="A0A6B0GFC7"/>
<dbReference type="InterPro" id="IPR029068">
    <property type="entry name" value="Glyas_Bleomycin-R_OHBP_Dase"/>
</dbReference>
<name>A0A6B0GFC7_9EURY</name>
<dbReference type="EMBL" id="WSZK01000007">
    <property type="protein sequence ID" value="MWG33404.1"/>
    <property type="molecule type" value="Genomic_DNA"/>
</dbReference>
<dbReference type="InterPro" id="IPR004360">
    <property type="entry name" value="Glyas_Fos-R_dOase_dom"/>
</dbReference>
<protein>
    <submittedName>
        <fullName evidence="3">Glyoxalase</fullName>
    </submittedName>
</protein>
<dbReference type="OrthoDB" id="6111at2157"/>
<dbReference type="InterPro" id="IPR037523">
    <property type="entry name" value="VOC_core"/>
</dbReference>
<dbReference type="Proteomes" id="UP000451471">
    <property type="component" value="Unassembled WGS sequence"/>
</dbReference>
<keyword evidence="1" id="KW-0479">Metal-binding</keyword>
<dbReference type="GO" id="GO:0046872">
    <property type="term" value="F:metal ion binding"/>
    <property type="evidence" value="ECO:0007669"/>
    <property type="project" value="UniProtKB-KW"/>
</dbReference>
<accession>A0A6B0GFC7</accession>
<dbReference type="RefSeq" id="WP_158203136.1">
    <property type="nucleotide sequence ID" value="NZ_WSZK01000007.1"/>
</dbReference>
<evidence type="ECO:0000313" key="3">
    <source>
        <dbReference type="EMBL" id="MWG33404.1"/>
    </source>
</evidence>
<evidence type="ECO:0000256" key="1">
    <source>
        <dbReference type="ARBA" id="ARBA00022723"/>
    </source>
</evidence>
<dbReference type="Pfam" id="PF00903">
    <property type="entry name" value="Glyoxalase"/>
    <property type="match status" value="1"/>
</dbReference>
<dbReference type="Gene3D" id="3.10.180.10">
    <property type="entry name" value="2,3-Dihydroxybiphenyl 1,2-Dioxygenase, domain 1"/>
    <property type="match status" value="1"/>
</dbReference>
<dbReference type="PANTHER" id="PTHR43048">
    <property type="entry name" value="METHYLMALONYL-COA EPIMERASE"/>
    <property type="match status" value="1"/>
</dbReference>
<reference evidence="3 4" key="1">
    <citation type="submission" date="2019-12" db="EMBL/GenBank/DDBJ databases">
        <title>Halocatena pleomorpha gen. nov. sp. nov., an extremely halophilic archaeon of family Halobacteriaceae isolated from saltpan soil.</title>
        <authorList>
            <person name="Pal Y."/>
            <person name="Verma A."/>
            <person name="Krishnamurthi S."/>
            <person name="Kumar P."/>
        </authorList>
    </citation>
    <scope>NUCLEOTIDE SEQUENCE [LARGE SCALE GENOMIC DNA]</scope>
    <source>
        <strain evidence="3 4">JCM 16495</strain>
    </source>
</reference>
<feature type="domain" description="VOC" evidence="2">
    <location>
        <begin position="9"/>
        <end position="152"/>
    </location>
</feature>
<evidence type="ECO:0000259" key="2">
    <source>
        <dbReference type="PROSITE" id="PS51819"/>
    </source>
</evidence>
<dbReference type="GO" id="GO:0046491">
    <property type="term" value="P:L-methylmalonyl-CoA metabolic process"/>
    <property type="evidence" value="ECO:0007669"/>
    <property type="project" value="TreeGrafter"/>
</dbReference>
<evidence type="ECO:0000313" key="4">
    <source>
        <dbReference type="Proteomes" id="UP000451471"/>
    </source>
</evidence>
<organism evidence="3 4">
    <name type="scientific">Halomarina oriensis</name>
    <dbReference type="NCBI Taxonomy" id="671145"/>
    <lineage>
        <taxon>Archaea</taxon>
        <taxon>Methanobacteriati</taxon>
        <taxon>Methanobacteriota</taxon>
        <taxon>Stenosarchaea group</taxon>
        <taxon>Halobacteria</taxon>
        <taxon>Halobacteriales</taxon>
        <taxon>Natronomonadaceae</taxon>
        <taxon>Halomarina</taxon>
    </lineage>
</organism>
<sequence length="162" mass="18111">MAEKPYPRGLAHVGFTVSDIDAATQWYQDVFGFNVVMEPTTIENEGYFGRQVTDLLGDFGTMTIAHLSTGNQIGIELFEFDETDGESDPDPRAPGLFHLSIIDPDVSGLAERIEEHGGEAYSEEWGVNHEDDDFTLIYCRDPWGNLVEVFPQSDERVYSNLG</sequence>
<comment type="caution">
    <text evidence="3">The sequence shown here is derived from an EMBL/GenBank/DDBJ whole genome shotgun (WGS) entry which is preliminary data.</text>
</comment>
<proteinExistence type="predicted"/>
<keyword evidence="4" id="KW-1185">Reference proteome</keyword>
<dbReference type="PROSITE" id="PS51819">
    <property type="entry name" value="VOC"/>
    <property type="match status" value="1"/>
</dbReference>